<name>A0A9D9IBR3_9SPIO</name>
<gene>
    <name evidence="2" type="ORF">IAA72_06545</name>
</gene>
<proteinExistence type="predicted"/>
<dbReference type="EMBL" id="JADIMF010000101">
    <property type="protein sequence ID" value="MBO8469425.1"/>
    <property type="molecule type" value="Genomic_DNA"/>
</dbReference>
<dbReference type="SUPFAM" id="SSF48208">
    <property type="entry name" value="Six-hairpin glycosidases"/>
    <property type="match status" value="1"/>
</dbReference>
<protein>
    <recommendedName>
        <fullName evidence="1">Mannosylglycerate hydrolase MGH1-like glycoside hydrolase domain-containing protein</fullName>
    </recommendedName>
</protein>
<organism evidence="2 3">
    <name type="scientific">Candidatus Ornithospirochaeta stercoravium</name>
    <dbReference type="NCBI Taxonomy" id="2840897"/>
    <lineage>
        <taxon>Bacteria</taxon>
        <taxon>Pseudomonadati</taxon>
        <taxon>Spirochaetota</taxon>
        <taxon>Spirochaetia</taxon>
        <taxon>Spirochaetales</taxon>
        <taxon>Spirochaetaceae</taxon>
        <taxon>Spirochaetaceae incertae sedis</taxon>
        <taxon>Candidatus Ornithospirochaeta</taxon>
    </lineage>
</organism>
<feature type="domain" description="Mannosylglycerate hydrolase MGH1-like glycoside hydrolase" evidence="1">
    <location>
        <begin position="64"/>
        <end position="364"/>
    </location>
</feature>
<dbReference type="AlphaFoldDB" id="A0A9D9IBR3"/>
<reference evidence="2" key="2">
    <citation type="journal article" date="2021" name="PeerJ">
        <title>Extensive microbial diversity within the chicken gut microbiome revealed by metagenomics and culture.</title>
        <authorList>
            <person name="Gilroy R."/>
            <person name="Ravi A."/>
            <person name="Getino M."/>
            <person name="Pursley I."/>
            <person name="Horton D.L."/>
            <person name="Alikhan N.F."/>
            <person name="Baker D."/>
            <person name="Gharbi K."/>
            <person name="Hall N."/>
            <person name="Watson M."/>
            <person name="Adriaenssens E.M."/>
            <person name="Foster-Nyarko E."/>
            <person name="Jarju S."/>
            <person name="Secka A."/>
            <person name="Antonio M."/>
            <person name="Oren A."/>
            <person name="Chaudhuri R.R."/>
            <person name="La Ragione R."/>
            <person name="Hildebrand F."/>
            <person name="Pallen M.J."/>
        </authorList>
    </citation>
    <scope>NUCLEOTIDE SEQUENCE</scope>
    <source>
        <strain evidence="2">14700</strain>
    </source>
</reference>
<dbReference type="InterPro" id="IPR012341">
    <property type="entry name" value="6hp_glycosidase-like_sf"/>
</dbReference>
<dbReference type="GO" id="GO:0005975">
    <property type="term" value="P:carbohydrate metabolic process"/>
    <property type="evidence" value="ECO:0007669"/>
    <property type="project" value="InterPro"/>
</dbReference>
<sequence length="460" mass="52808">MQTSVEFSSADVLEEHLFSEAERKAKENIRVFGDRRVLIEGGGYMKIWLETQPMGGEMYAKRDTEIAMNNVLLFMENANEKGRLPGSIKCEDGKVIPEFNKFQGYCFPIHALNLYYINKDRDYLDFLKRTLAAFDDYLWKYRDSDGDGCLETWCVFDTGEDNTLRFGPDAENYAIGEKAPEGMSILPAASMDFMSYSYSTRDVLSRIAAIEGNEEVEKLWRTKAEDVKCKMRNYLWDNERSAFFDRDKNHNVLPTLAHNTLRCMYWGSIGKKDADAFVRKHLLNPEEFWTKMPLPSIAVNDPLFRNVTENAWSGQSEALTYQRAIRALENYGYDYLVPVLGRKLMTAIGMDGVFVQQYDPFTMKPSLAGEQDSYGPAILSVLEYIAHSHGVYIEQDRIYWCNAEGSSSDYTQHWGDRSCRIVRSGDKAECFINDKKLFSLPIHSKAITDLDGNIIKLIYL</sequence>
<comment type="caution">
    <text evidence="2">The sequence shown here is derived from an EMBL/GenBank/DDBJ whole genome shotgun (WGS) entry which is preliminary data.</text>
</comment>
<evidence type="ECO:0000313" key="2">
    <source>
        <dbReference type="EMBL" id="MBO8469425.1"/>
    </source>
</evidence>
<evidence type="ECO:0000259" key="1">
    <source>
        <dbReference type="Pfam" id="PF22422"/>
    </source>
</evidence>
<dbReference type="Pfam" id="PF22422">
    <property type="entry name" value="MGH1-like_GH"/>
    <property type="match status" value="1"/>
</dbReference>
<reference evidence="2" key="1">
    <citation type="submission" date="2020-10" db="EMBL/GenBank/DDBJ databases">
        <authorList>
            <person name="Gilroy R."/>
        </authorList>
    </citation>
    <scope>NUCLEOTIDE SEQUENCE</scope>
    <source>
        <strain evidence="2">14700</strain>
    </source>
</reference>
<evidence type="ECO:0000313" key="3">
    <source>
        <dbReference type="Proteomes" id="UP000810292"/>
    </source>
</evidence>
<accession>A0A9D9IBR3</accession>
<dbReference type="InterPro" id="IPR054491">
    <property type="entry name" value="MGH1-like_GH"/>
</dbReference>
<dbReference type="Gene3D" id="1.50.10.10">
    <property type="match status" value="1"/>
</dbReference>
<dbReference type="Proteomes" id="UP000810292">
    <property type="component" value="Unassembled WGS sequence"/>
</dbReference>
<dbReference type="InterPro" id="IPR008928">
    <property type="entry name" value="6-hairpin_glycosidase_sf"/>
</dbReference>